<dbReference type="PANTHER" id="PTHR30055">
    <property type="entry name" value="HTH-TYPE TRANSCRIPTIONAL REGULATOR RUTR"/>
    <property type="match status" value="1"/>
</dbReference>
<feature type="domain" description="HTH tetR-type" evidence="6">
    <location>
        <begin position="46"/>
        <end position="107"/>
    </location>
</feature>
<dbReference type="InterPro" id="IPR036271">
    <property type="entry name" value="Tet_transcr_reg_TetR-rel_C_sf"/>
</dbReference>
<reference evidence="7" key="1">
    <citation type="submission" date="2021-01" db="EMBL/GenBank/DDBJ databases">
        <title>Whole genome shotgun sequence of Rugosimonospora africana NBRC 104875.</title>
        <authorList>
            <person name="Komaki H."/>
            <person name="Tamura T."/>
        </authorList>
    </citation>
    <scope>NUCLEOTIDE SEQUENCE</scope>
    <source>
        <strain evidence="7">NBRC 104875</strain>
    </source>
</reference>
<evidence type="ECO:0000256" key="2">
    <source>
        <dbReference type="ARBA" id="ARBA00023125"/>
    </source>
</evidence>
<dbReference type="Proteomes" id="UP000642748">
    <property type="component" value="Unassembled WGS sequence"/>
</dbReference>
<evidence type="ECO:0000259" key="6">
    <source>
        <dbReference type="PROSITE" id="PS50977"/>
    </source>
</evidence>
<dbReference type="Pfam" id="PF00440">
    <property type="entry name" value="TetR_N"/>
    <property type="match status" value="1"/>
</dbReference>
<protein>
    <submittedName>
        <fullName evidence="7">TetR family transcriptional regulator</fullName>
    </submittedName>
</protein>
<evidence type="ECO:0000313" key="7">
    <source>
        <dbReference type="EMBL" id="GIH14522.1"/>
    </source>
</evidence>
<dbReference type="Pfam" id="PF13305">
    <property type="entry name" value="TetR_C_33"/>
    <property type="match status" value="1"/>
</dbReference>
<feature type="compositionally biased region" description="Pro residues" evidence="5">
    <location>
        <begin position="23"/>
        <end position="33"/>
    </location>
</feature>
<dbReference type="InterPro" id="IPR050109">
    <property type="entry name" value="HTH-type_TetR-like_transc_reg"/>
</dbReference>
<accession>A0A8J3QQL9</accession>
<evidence type="ECO:0000256" key="5">
    <source>
        <dbReference type="SAM" id="MobiDB-lite"/>
    </source>
</evidence>
<dbReference type="GO" id="GO:0000976">
    <property type="term" value="F:transcription cis-regulatory region binding"/>
    <property type="evidence" value="ECO:0007669"/>
    <property type="project" value="TreeGrafter"/>
</dbReference>
<evidence type="ECO:0000256" key="3">
    <source>
        <dbReference type="ARBA" id="ARBA00023163"/>
    </source>
</evidence>
<dbReference type="InterPro" id="IPR025996">
    <property type="entry name" value="MT1864/Rv1816-like_C"/>
</dbReference>
<dbReference type="SUPFAM" id="SSF46689">
    <property type="entry name" value="Homeodomain-like"/>
    <property type="match status" value="1"/>
</dbReference>
<evidence type="ECO:0000313" key="8">
    <source>
        <dbReference type="Proteomes" id="UP000642748"/>
    </source>
</evidence>
<name>A0A8J3QQL9_9ACTN</name>
<keyword evidence="8" id="KW-1185">Reference proteome</keyword>
<dbReference type="AlphaFoldDB" id="A0A8J3QQL9"/>
<feature type="region of interest" description="Disordered" evidence="5">
    <location>
        <begin position="1"/>
        <end position="47"/>
    </location>
</feature>
<dbReference type="InterPro" id="IPR009057">
    <property type="entry name" value="Homeodomain-like_sf"/>
</dbReference>
<feature type="DNA-binding region" description="H-T-H motif" evidence="4">
    <location>
        <begin position="70"/>
        <end position="89"/>
    </location>
</feature>
<keyword evidence="2 4" id="KW-0238">DNA-binding</keyword>
<gene>
    <name evidence="7" type="ORF">Raf01_26940</name>
</gene>
<dbReference type="InterPro" id="IPR001647">
    <property type="entry name" value="HTH_TetR"/>
</dbReference>
<keyword evidence="3" id="KW-0804">Transcription</keyword>
<dbReference type="GO" id="GO:0003700">
    <property type="term" value="F:DNA-binding transcription factor activity"/>
    <property type="evidence" value="ECO:0007669"/>
    <property type="project" value="TreeGrafter"/>
</dbReference>
<keyword evidence="1" id="KW-0805">Transcription regulation</keyword>
<comment type="caution">
    <text evidence="7">The sequence shown here is derived from an EMBL/GenBank/DDBJ whole genome shotgun (WGS) entry which is preliminary data.</text>
</comment>
<sequence>MPDDEGVGPDRELGAREGAAGPGPGPDPGPGPGPGRRRRARRGEGERLREEIVTAASRMLAETGEVGELSLRSVAREVGVATTSIYLHFPSLDELVLAVKTRYFDEFGEALAAAAGQAGDAPLARVRASAHRYVRYGLENRGRYLTMFASESLPPHLLPAVGFVGRDQFEAVRDEVAALTGPEQDADMLAIHLWTALHGIVTLRAMRPAFPWPDLDRQIDSLIDRLLPAG</sequence>
<dbReference type="Gene3D" id="1.10.357.10">
    <property type="entry name" value="Tetracycline Repressor, domain 2"/>
    <property type="match status" value="1"/>
</dbReference>
<dbReference type="PANTHER" id="PTHR30055:SF234">
    <property type="entry name" value="HTH-TYPE TRANSCRIPTIONAL REGULATOR BETI"/>
    <property type="match status" value="1"/>
</dbReference>
<dbReference type="PROSITE" id="PS50977">
    <property type="entry name" value="HTH_TETR_2"/>
    <property type="match status" value="1"/>
</dbReference>
<evidence type="ECO:0000256" key="4">
    <source>
        <dbReference type="PROSITE-ProRule" id="PRU00335"/>
    </source>
</evidence>
<dbReference type="RefSeq" id="WP_203918187.1">
    <property type="nucleotide sequence ID" value="NZ_BONZ01000026.1"/>
</dbReference>
<evidence type="ECO:0000256" key="1">
    <source>
        <dbReference type="ARBA" id="ARBA00023015"/>
    </source>
</evidence>
<proteinExistence type="predicted"/>
<organism evidence="7 8">
    <name type="scientific">Rugosimonospora africana</name>
    <dbReference type="NCBI Taxonomy" id="556532"/>
    <lineage>
        <taxon>Bacteria</taxon>
        <taxon>Bacillati</taxon>
        <taxon>Actinomycetota</taxon>
        <taxon>Actinomycetes</taxon>
        <taxon>Micromonosporales</taxon>
        <taxon>Micromonosporaceae</taxon>
        <taxon>Rugosimonospora</taxon>
    </lineage>
</organism>
<dbReference type="SUPFAM" id="SSF48498">
    <property type="entry name" value="Tetracyclin repressor-like, C-terminal domain"/>
    <property type="match status" value="1"/>
</dbReference>
<dbReference type="EMBL" id="BONZ01000026">
    <property type="protein sequence ID" value="GIH14522.1"/>
    <property type="molecule type" value="Genomic_DNA"/>
</dbReference>